<evidence type="ECO:0000256" key="2">
    <source>
        <dbReference type="ARBA" id="ARBA00022649"/>
    </source>
</evidence>
<evidence type="ECO:0000256" key="1">
    <source>
        <dbReference type="ARBA" id="ARBA00006226"/>
    </source>
</evidence>
<keyword evidence="4" id="KW-1185">Reference proteome</keyword>
<dbReference type="EMBL" id="AWGB01000072">
    <property type="protein sequence ID" value="ESQ82984.1"/>
    <property type="molecule type" value="Genomic_DNA"/>
</dbReference>
<dbReference type="Pfam" id="PF05016">
    <property type="entry name" value="ParE_toxin"/>
    <property type="match status" value="1"/>
</dbReference>
<dbReference type="PATRIC" id="fig|1121022.4.peg.4199"/>
<dbReference type="PANTHER" id="PTHR35601:SF1">
    <property type="entry name" value="TOXIN RELE"/>
    <property type="match status" value="1"/>
</dbReference>
<protein>
    <submittedName>
        <fullName evidence="3">RelE/StbE family addiction module toxin</fullName>
    </submittedName>
</protein>
<gene>
    <name evidence="3" type="ORF">ABENE_20495</name>
</gene>
<dbReference type="PANTHER" id="PTHR35601">
    <property type="entry name" value="TOXIN RELE"/>
    <property type="match status" value="1"/>
</dbReference>
<dbReference type="RefSeq" id="WP_018083779.1">
    <property type="nucleotide sequence ID" value="NZ_AQWM01000043.1"/>
</dbReference>
<evidence type="ECO:0000313" key="3">
    <source>
        <dbReference type="EMBL" id="ESQ82984.1"/>
    </source>
</evidence>
<organism evidence="3 4">
    <name type="scientific">Asticcacaulis benevestitus DSM 16100 = ATCC BAA-896</name>
    <dbReference type="NCBI Taxonomy" id="1121022"/>
    <lineage>
        <taxon>Bacteria</taxon>
        <taxon>Pseudomonadati</taxon>
        <taxon>Pseudomonadota</taxon>
        <taxon>Alphaproteobacteria</taxon>
        <taxon>Caulobacterales</taxon>
        <taxon>Caulobacteraceae</taxon>
        <taxon>Asticcacaulis</taxon>
    </lineage>
</organism>
<sequence length="85" mass="9862">MYEVMTTKHFDKRLAGLPVNLQKRIVGKILEVAADPYAPNNNLKKLQGTQGYRLRVGDWRIIYELQDERLVMLVLEIDSRGGIYK</sequence>
<dbReference type="InterPro" id="IPR035093">
    <property type="entry name" value="RelE/ParE_toxin_dom_sf"/>
</dbReference>
<dbReference type="InterPro" id="IPR007712">
    <property type="entry name" value="RelE/ParE_toxin"/>
</dbReference>
<dbReference type="OrthoDB" id="428094at2"/>
<reference evidence="3 4" key="1">
    <citation type="journal article" date="2014" name="Nature">
        <title>Sequential evolution of bacterial morphology by co-option of a developmental regulator.</title>
        <authorList>
            <person name="Jiang C."/>
            <person name="Brown P.J."/>
            <person name="Ducret A."/>
            <person name="Brun Y.V."/>
        </authorList>
    </citation>
    <scope>NUCLEOTIDE SEQUENCE [LARGE SCALE GENOMIC DNA]</scope>
    <source>
        <strain evidence="3 4">DSM 16100</strain>
    </source>
</reference>
<accession>V4P795</accession>
<dbReference type="STRING" id="1121022.GCA_000376105_04094"/>
<keyword evidence="2" id="KW-1277">Toxin-antitoxin system</keyword>
<dbReference type="eggNOG" id="COG2026">
    <property type="taxonomic scope" value="Bacteria"/>
</dbReference>
<comment type="similarity">
    <text evidence="1">Belongs to the RelE toxin family.</text>
</comment>
<evidence type="ECO:0000313" key="4">
    <source>
        <dbReference type="Proteomes" id="UP000017837"/>
    </source>
</evidence>
<proteinExistence type="inferred from homology"/>
<dbReference type="Gene3D" id="3.30.2310.20">
    <property type="entry name" value="RelE-like"/>
    <property type="match status" value="1"/>
</dbReference>
<comment type="caution">
    <text evidence="3">The sequence shown here is derived from an EMBL/GenBank/DDBJ whole genome shotgun (WGS) entry which is preliminary data.</text>
</comment>
<dbReference type="AlphaFoldDB" id="V4P795"/>
<dbReference type="SUPFAM" id="SSF143011">
    <property type="entry name" value="RelE-like"/>
    <property type="match status" value="1"/>
</dbReference>
<dbReference type="Proteomes" id="UP000017837">
    <property type="component" value="Unassembled WGS sequence"/>
</dbReference>
<name>V4P795_9CAUL</name>